<dbReference type="Proteomes" id="UP000675881">
    <property type="component" value="Chromosome 8"/>
</dbReference>
<dbReference type="PANTHER" id="PTHR21338:SF0">
    <property type="entry name" value="LARGE RIBOSOMAL SUBUNIT PROTEIN ML41"/>
    <property type="match status" value="1"/>
</dbReference>
<accession>A0A7R8D8R3</accession>
<gene>
    <name evidence="7" type="ORF">LSAA_13761</name>
</gene>
<evidence type="ECO:0000313" key="8">
    <source>
        <dbReference type="Proteomes" id="UP000675881"/>
    </source>
</evidence>
<dbReference type="GO" id="GO:0005762">
    <property type="term" value="C:mitochondrial large ribosomal subunit"/>
    <property type="evidence" value="ECO:0007669"/>
    <property type="project" value="InterPro"/>
</dbReference>
<comment type="similarity">
    <text evidence="2">Belongs to the mitochondrion-specific ribosomal protein mL41 family.</text>
</comment>
<dbReference type="AlphaFoldDB" id="A0A7R8D8R3"/>
<dbReference type="EMBL" id="HG994587">
    <property type="protein sequence ID" value="CAF3012144.1"/>
    <property type="molecule type" value="Genomic_DNA"/>
</dbReference>
<dbReference type="InterPro" id="IPR019189">
    <property type="entry name" value="Ribosomal_mL41"/>
</dbReference>
<evidence type="ECO:0000256" key="5">
    <source>
        <dbReference type="ARBA" id="ARBA00023128"/>
    </source>
</evidence>
<evidence type="ECO:0000313" key="7">
    <source>
        <dbReference type="EMBL" id="CAF3012144.1"/>
    </source>
</evidence>
<reference evidence="7" key="1">
    <citation type="submission" date="2021-02" db="EMBL/GenBank/DDBJ databases">
        <authorList>
            <person name="Bekaert M."/>
        </authorList>
    </citation>
    <scope>NUCLEOTIDE SEQUENCE</scope>
    <source>
        <strain evidence="7">IoA-00</strain>
    </source>
</reference>
<keyword evidence="5" id="KW-0496">Mitochondrion</keyword>
<keyword evidence="3" id="KW-0809">Transit peptide</keyword>
<evidence type="ECO:0000256" key="2">
    <source>
        <dbReference type="ARBA" id="ARBA00010152"/>
    </source>
</evidence>
<dbReference type="PANTHER" id="PTHR21338">
    <property type="entry name" value="MITOCHONDRIAL RIBOSOMAL PROTEIN L41"/>
    <property type="match status" value="1"/>
</dbReference>
<keyword evidence="4" id="KW-0689">Ribosomal protein</keyword>
<evidence type="ECO:0000256" key="6">
    <source>
        <dbReference type="ARBA" id="ARBA00023274"/>
    </source>
</evidence>
<evidence type="ECO:0000256" key="3">
    <source>
        <dbReference type="ARBA" id="ARBA00022946"/>
    </source>
</evidence>
<keyword evidence="8" id="KW-1185">Reference proteome</keyword>
<dbReference type="GO" id="GO:0006412">
    <property type="term" value="P:translation"/>
    <property type="evidence" value="ECO:0007669"/>
    <property type="project" value="TreeGrafter"/>
</dbReference>
<dbReference type="Pfam" id="PF09809">
    <property type="entry name" value="MRP-L27"/>
    <property type="match status" value="1"/>
</dbReference>
<evidence type="ECO:0000256" key="4">
    <source>
        <dbReference type="ARBA" id="ARBA00022980"/>
    </source>
</evidence>
<name>A0A7R8D8R3_LEPSM</name>
<sequence>MAFRPFIQKTYLSTSSVQHQRLSEFDYKKIFLGRLKLGNKRHLPVHKSKLFKKFEGKPELNHPTTNYGCRSTGIRHEIGWEYIPEMRPELVVPDLTDFKLKPYVSYRAKNVVQEELTPKDLFNAVYGSKIVNDFKSDKLNEDGSSLEPSSYEKMTIHEAYVAAKKTGSDIYQGGEAQDPRFKLKYKRF</sequence>
<evidence type="ECO:0000256" key="1">
    <source>
        <dbReference type="ARBA" id="ARBA00004173"/>
    </source>
</evidence>
<dbReference type="GO" id="GO:0003735">
    <property type="term" value="F:structural constituent of ribosome"/>
    <property type="evidence" value="ECO:0007669"/>
    <property type="project" value="InterPro"/>
</dbReference>
<protein>
    <submittedName>
        <fullName evidence="7">MRPL41</fullName>
    </submittedName>
</protein>
<dbReference type="OrthoDB" id="408933at2759"/>
<proteinExistence type="inferred from homology"/>
<keyword evidence="6" id="KW-0687">Ribonucleoprotein</keyword>
<comment type="subcellular location">
    <subcellularLocation>
        <location evidence="1">Mitochondrion</location>
    </subcellularLocation>
</comment>
<organism evidence="7 8">
    <name type="scientific">Lepeophtheirus salmonis</name>
    <name type="common">Salmon louse</name>
    <name type="synonym">Caligus salmonis</name>
    <dbReference type="NCBI Taxonomy" id="72036"/>
    <lineage>
        <taxon>Eukaryota</taxon>
        <taxon>Metazoa</taxon>
        <taxon>Ecdysozoa</taxon>
        <taxon>Arthropoda</taxon>
        <taxon>Crustacea</taxon>
        <taxon>Multicrustacea</taxon>
        <taxon>Hexanauplia</taxon>
        <taxon>Copepoda</taxon>
        <taxon>Siphonostomatoida</taxon>
        <taxon>Caligidae</taxon>
        <taxon>Lepeophtheirus</taxon>
    </lineage>
</organism>